<gene>
    <name evidence="1" type="ORF">HNP84_003279</name>
</gene>
<proteinExistence type="predicted"/>
<accession>A0A840P6L7</accession>
<dbReference type="EMBL" id="JACHGN010000006">
    <property type="protein sequence ID" value="MBB5133553.1"/>
    <property type="molecule type" value="Genomic_DNA"/>
</dbReference>
<keyword evidence="1" id="KW-0418">Kinase</keyword>
<dbReference type="SUPFAM" id="SSF56112">
    <property type="entry name" value="Protein kinase-like (PK-like)"/>
    <property type="match status" value="1"/>
</dbReference>
<dbReference type="InterPro" id="IPR011009">
    <property type="entry name" value="Kinase-like_dom_sf"/>
</dbReference>
<reference evidence="1 2" key="1">
    <citation type="submission" date="2020-08" db="EMBL/GenBank/DDBJ databases">
        <title>Genomic Encyclopedia of Type Strains, Phase IV (KMG-IV): sequencing the most valuable type-strain genomes for metagenomic binning, comparative biology and taxonomic classification.</title>
        <authorList>
            <person name="Goeker M."/>
        </authorList>
    </citation>
    <scope>NUCLEOTIDE SEQUENCE [LARGE SCALE GENOMIC DNA]</scope>
    <source>
        <strain evidence="1 2">DSM 45615</strain>
    </source>
</reference>
<name>A0A840P6L7_9ACTN</name>
<sequence>MITAELARNVVGVWGDDGARWLRELPSILDAVARDWELTVGEPYELSYHYVTRVVLGDGTPAVLKLGVPGAHSLAEEAPALAAFGGRGAVRLLRAGLDRGALLLERVTPGRRLRDLVPGRDAEATSALAAVMRRLHVPPPPGCPIPDASSQVTAFDEYAARFGEHGPLPLDLVVRAGGLMRELCASATGRVVLHGDLHHDNVLAATREPWLAIDPHGLVGDPGYDTGTLLHNPEPDDRDEALTALVPARAEQLADELAMPLDRVVAWGFVKAVMSDVWTAEDWTPGAGRFPVSRAFDVARLLLPRLP</sequence>
<dbReference type="AlphaFoldDB" id="A0A840P6L7"/>
<dbReference type="Gene3D" id="3.90.1200.10">
    <property type="match status" value="1"/>
</dbReference>
<dbReference type="GO" id="GO:0050300">
    <property type="term" value="F:aminoglycoside 6-kinase activity"/>
    <property type="evidence" value="ECO:0007669"/>
    <property type="project" value="UniProtKB-EC"/>
</dbReference>
<evidence type="ECO:0000313" key="2">
    <source>
        <dbReference type="Proteomes" id="UP000578449"/>
    </source>
</evidence>
<dbReference type="GO" id="GO:0019748">
    <property type="term" value="P:secondary metabolic process"/>
    <property type="evidence" value="ECO:0007669"/>
    <property type="project" value="InterPro"/>
</dbReference>
<protein>
    <submittedName>
        <fullName evidence="1">Streptomycin 6-kinase</fullName>
        <ecNumber evidence="1">2.7.1.72</ecNumber>
    </submittedName>
</protein>
<dbReference type="Pfam" id="PF04655">
    <property type="entry name" value="APH_6_hur"/>
    <property type="match status" value="1"/>
</dbReference>
<dbReference type="EC" id="2.7.1.72" evidence="1"/>
<dbReference type="RefSeq" id="WP_185050504.1">
    <property type="nucleotide sequence ID" value="NZ_BAABIX010000001.1"/>
</dbReference>
<organism evidence="1 2">
    <name type="scientific">Thermocatellispora tengchongensis</name>
    <dbReference type="NCBI Taxonomy" id="1073253"/>
    <lineage>
        <taxon>Bacteria</taxon>
        <taxon>Bacillati</taxon>
        <taxon>Actinomycetota</taxon>
        <taxon>Actinomycetes</taxon>
        <taxon>Streptosporangiales</taxon>
        <taxon>Streptosporangiaceae</taxon>
        <taxon>Thermocatellispora</taxon>
    </lineage>
</organism>
<keyword evidence="1" id="KW-0808">Transferase</keyword>
<dbReference type="InterPro" id="IPR006748">
    <property type="entry name" value="NH2Glyco/OHUrea_AB-resist_kin"/>
</dbReference>
<dbReference type="Proteomes" id="UP000578449">
    <property type="component" value="Unassembled WGS sequence"/>
</dbReference>
<evidence type="ECO:0000313" key="1">
    <source>
        <dbReference type="EMBL" id="MBB5133553.1"/>
    </source>
</evidence>
<keyword evidence="2" id="KW-1185">Reference proteome</keyword>
<comment type="caution">
    <text evidence="1">The sequence shown here is derived from an EMBL/GenBank/DDBJ whole genome shotgun (WGS) entry which is preliminary data.</text>
</comment>